<evidence type="ECO:0000313" key="4">
    <source>
        <dbReference type="Proteomes" id="UP001589532"/>
    </source>
</evidence>
<keyword evidence="4" id="KW-1185">Reference proteome</keyword>
<organism evidence="3 4">
    <name type="scientific">Nonomuraea helvata</name>
    <dbReference type="NCBI Taxonomy" id="37484"/>
    <lineage>
        <taxon>Bacteria</taxon>
        <taxon>Bacillati</taxon>
        <taxon>Actinomycetota</taxon>
        <taxon>Actinomycetes</taxon>
        <taxon>Streptosporangiales</taxon>
        <taxon>Streptosporangiaceae</taxon>
        <taxon>Nonomuraea</taxon>
    </lineage>
</organism>
<dbReference type="Pfam" id="PF20229">
    <property type="entry name" value="ChrB_N"/>
    <property type="match status" value="1"/>
</dbReference>
<comment type="caution">
    <text evidence="3">The sequence shown here is derived from an EMBL/GenBank/DDBJ whole genome shotgun (WGS) entry which is preliminary data.</text>
</comment>
<dbReference type="EMBL" id="JBHMBW010000056">
    <property type="protein sequence ID" value="MFB9629363.1"/>
    <property type="molecule type" value="Genomic_DNA"/>
</dbReference>
<gene>
    <name evidence="3" type="ORF">ACFFSA_40345</name>
</gene>
<evidence type="ECO:0000256" key="1">
    <source>
        <dbReference type="SAM" id="MobiDB-lite"/>
    </source>
</evidence>
<proteinExistence type="predicted"/>
<feature type="domain" description="ChrB N-terminal" evidence="2">
    <location>
        <begin position="25"/>
        <end position="177"/>
    </location>
</feature>
<feature type="compositionally biased region" description="Polar residues" evidence="1">
    <location>
        <begin position="179"/>
        <end position="188"/>
    </location>
</feature>
<evidence type="ECO:0000313" key="3">
    <source>
        <dbReference type="EMBL" id="MFB9629363.1"/>
    </source>
</evidence>
<name>A0ABV5SE64_9ACTN</name>
<dbReference type="InterPro" id="IPR046858">
    <property type="entry name" value="ChrB_N"/>
</dbReference>
<dbReference type="Proteomes" id="UP001589532">
    <property type="component" value="Unassembled WGS sequence"/>
</dbReference>
<reference evidence="3 4" key="1">
    <citation type="submission" date="2024-09" db="EMBL/GenBank/DDBJ databases">
        <authorList>
            <person name="Sun Q."/>
            <person name="Mori K."/>
        </authorList>
    </citation>
    <scope>NUCLEOTIDE SEQUENCE [LARGE SCALE GENOMIC DNA]</scope>
    <source>
        <strain evidence="3 4">JCM 3143</strain>
    </source>
</reference>
<evidence type="ECO:0000259" key="2">
    <source>
        <dbReference type="Pfam" id="PF20229"/>
    </source>
</evidence>
<accession>A0ABV5SE64</accession>
<dbReference type="RefSeq" id="WP_344987385.1">
    <property type="nucleotide sequence ID" value="NZ_BAAAXV010000001.1"/>
</dbReference>
<feature type="region of interest" description="Disordered" evidence="1">
    <location>
        <begin position="177"/>
        <end position="200"/>
    </location>
</feature>
<protein>
    <submittedName>
        <fullName evidence="3">Chromate resistance protein ChrB</fullName>
    </submittedName>
</protein>
<feature type="compositionally biased region" description="Basic and acidic residues" evidence="1">
    <location>
        <begin position="189"/>
        <end position="200"/>
    </location>
</feature>
<sequence>MAEIASSERWLLVSVSTAGGTPSLRMHVWRRLRGLGAVYLQQSVCLLPDRKQIKREIARLLDRVRREGGSGRMLHLELTDPAERDELVAEFQEARDAEYEDLLERLPSFFDELETETARGRATYVEVEESEADLARFRTWLAKIEARDYFGAAAGDRARAELARAADALAMFEDAALSADTSSQTSRNTEARRLHAVEGE</sequence>